<dbReference type="eggNOG" id="ENOG5032U1B">
    <property type="taxonomic scope" value="Bacteria"/>
</dbReference>
<accession>A0A061SSU5</accession>
<evidence type="ECO:0000256" key="1">
    <source>
        <dbReference type="SAM" id="SignalP"/>
    </source>
</evidence>
<dbReference type="Proteomes" id="UP000027337">
    <property type="component" value="Unassembled WGS sequence"/>
</dbReference>
<keyword evidence="3" id="KW-1185">Reference proteome</keyword>
<name>A0A061SSU5_9RHOB</name>
<evidence type="ECO:0000313" key="3">
    <source>
        <dbReference type="Proteomes" id="UP000027337"/>
    </source>
</evidence>
<comment type="caution">
    <text evidence="2">The sequence shown here is derived from an EMBL/GenBank/DDBJ whole genome shotgun (WGS) entry which is preliminary data.</text>
</comment>
<feature type="chain" id="PRO_5001611467" evidence="1">
    <location>
        <begin position="20"/>
        <end position="136"/>
    </location>
</feature>
<dbReference type="STRING" id="83219.PM02_13430"/>
<organism evidence="2 3">
    <name type="scientific">Sulfitobacter mediterraneus</name>
    <dbReference type="NCBI Taxonomy" id="83219"/>
    <lineage>
        <taxon>Bacteria</taxon>
        <taxon>Pseudomonadati</taxon>
        <taxon>Pseudomonadota</taxon>
        <taxon>Alphaproteobacteria</taxon>
        <taxon>Rhodobacterales</taxon>
        <taxon>Roseobacteraceae</taxon>
        <taxon>Sulfitobacter</taxon>
    </lineage>
</organism>
<feature type="signal peptide" evidence="1">
    <location>
        <begin position="1"/>
        <end position="19"/>
    </location>
</feature>
<protein>
    <submittedName>
        <fullName evidence="2">Uncharacterized protein</fullName>
    </submittedName>
</protein>
<evidence type="ECO:0000313" key="2">
    <source>
        <dbReference type="EMBL" id="KAJ02479.1"/>
    </source>
</evidence>
<keyword evidence="1" id="KW-0732">Signal</keyword>
<gene>
    <name evidence="2" type="ORF">PM02_13430</name>
</gene>
<proteinExistence type="predicted"/>
<dbReference type="EMBL" id="JEMU01000011">
    <property type="protein sequence ID" value="KAJ02479.1"/>
    <property type="molecule type" value="Genomic_DNA"/>
</dbReference>
<dbReference type="AlphaFoldDB" id="A0A061SSU5"/>
<reference evidence="2 3" key="1">
    <citation type="journal article" date="2014" name="Genome Announc.">
        <title>Draft Genome Sequences of Two Isolates of the Roseobacter Group, Sulfitobacter sp. Strains 3SOLIMAR09 and 1FIGIMAR09, from Harbors of Mallorca Island (Mediterranean Sea).</title>
        <authorList>
            <person name="Mas-Llado M."/>
            <person name="Pina-Villalonga J.M."/>
            <person name="Brunet-Galmes I."/>
            <person name="Nogales B."/>
            <person name="Bosch R."/>
        </authorList>
    </citation>
    <scope>NUCLEOTIDE SEQUENCE [LARGE SCALE GENOMIC DNA]</scope>
    <source>
        <strain evidence="2 3">1FIGIMAR09</strain>
    </source>
</reference>
<sequence length="136" mass="14568">MRGACHALILACLPLTVAASTDGEEDRFLVINPLSASDFEVVQGMNMGAAEFWCGAASYVERRLGLSETTPIYLKRPRGPSQTAAGRKAVTFSLSSAGLPPDDPGRLTLTVKQPGTMVKSASARRYCRDAFTRSTK</sequence>
<dbReference type="RefSeq" id="WP_051584167.1">
    <property type="nucleotide sequence ID" value="NZ_JEMU01000011.1"/>
</dbReference>